<dbReference type="InterPro" id="IPR023772">
    <property type="entry name" value="DNA-bd_HTH_TetR-type_CS"/>
</dbReference>
<dbReference type="AlphaFoldDB" id="A0A250IIT2"/>
<dbReference type="EMBL" id="CP022163">
    <property type="protein sequence ID" value="ATB31082.1"/>
    <property type="molecule type" value="Genomic_DNA"/>
</dbReference>
<evidence type="ECO:0000256" key="3">
    <source>
        <dbReference type="ARBA" id="ARBA00023163"/>
    </source>
</evidence>
<dbReference type="InterPro" id="IPR009057">
    <property type="entry name" value="Homeodomain-like_sf"/>
</dbReference>
<gene>
    <name evidence="6" type="ORF">MEBOL_004544</name>
</gene>
<name>A0A250IIT2_9BACT</name>
<evidence type="ECO:0000256" key="2">
    <source>
        <dbReference type="ARBA" id="ARBA00023125"/>
    </source>
</evidence>
<evidence type="ECO:0000256" key="1">
    <source>
        <dbReference type="ARBA" id="ARBA00023015"/>
    </source>
</evidence>
<dbReference type="PRINTS" id="PR00455">
    <property type="entry name" value="HTHTETR"/>
</dbReference>
<feature type="DNA-binding region" description="H-T-H motif" evidence="4">
    <location>
        <begin position="29"/>
        <end position="48"/>
    </location>
</feature>
<dbReference type="Pfam" id="PF00440">
    <property type="entry name" value="TetR_N"/>
    <property type="match status" value="1"/>
</dbReference>
<dbReference type="OrthoDB" id="9814200at2"/>
<evidence type="ECO:0000259" key="5">
    <source>
        <dbReference type="PROSITE" id="PS50977"/>
    </source>
</evidence>
<keyword evidence="7" id="KW-1185">Reference proteome</keyword>
<evidence type="ECO:0000313" key="7">
    <source>
        <dbReference type="Proteomes" id="UP000217289"/>
    </source>
</evidence>
<evidence type="ECO:0000313" key="6">
    <source>
        <dbReference type="EMBL" id="ATB31082.1"/>
    </source>
</evidence>
<organism evidence="6 7">
    <name type="scientific">Melittangium boletus DSM 14713</name>
    <dbReference type="NCBI Taxonomy" id="1294270"/>
    <lineage>
        <taxon>Bacteria</taxon>
        <taxon>Pseudomonadati</taxon>
        <taxon>Myxococcota</taxon>
        <taxon>Myxococcia</taxon>
        <taxon>Myxococcales</taxon>
        <taxon>Cystobacterineae</taxon>
        <taxon>Archangiaceae</taxon>
        <taxon>Melittangium</taxon>
    </lineage>
</organism>
<proteinExistence type="predicted"/>
<dbReference type="PROSITE" id="PS50977">
    <property type="entry name" value="HTH_TETR_2"/>
    <property type="match status" value="1"/>
</dbReference>
<keyword evidence="1" id="KW-0805">Transcription regulation</keyword>
<feature type="domain" description="HTH tetR-type" evidence="5">
    <location>
        <begin position="6"/>
        <end position="66"/>
    </location>
</feature>
<keyword evidence="3" id="KW-0804">Transcription</keyword>
<dbReference type="SUPFAM" id="SSF46689">
    <property type="entry name" value="Homeodomain-like"/>
    <property type="match status" value="1"/>
</dbReference>
<dbReference type="GO" id="GO:0000976">
    <property type="term" value="F:transcription cis-regulatory region binding"/>
    <property type="evidence" value="ECO:0007669"/>
    <property type="project" value="TreeGrafter"/>
</dbReference>
<dbReference type="RefSeq" id="WP_095979457.1">
    <property type="nucleotide sequence ID" value="NZ_CP022163.1"/>
</dbReference>
<sequence>MAAAPERTRDRMSRVALELFTAHSYEGTSIQMIATAMGVSKAAVSYHFRTKEELLAAVAEPAFNDLQRFFDEVGAEPGKAAQRRLALKGYVSVLVKHRGLLALLEQDPAAAASPFVREKMTHFAQRLVGLFIEDASNPKEQVYAAVALGGMRNAAAVFSMFSDAELNQYLLAAAERIFGRAAPRKSRASRSPSSGR</sequence>
<dbReference type="PROSITE" id="PS01081">
    <property type="entry name" value="HTH_TETR_1"/>
    <property type="match status" value="1"/>
</dbReference>
<dbReference type="Gene3D" id="1.10.10.60">
    <property type="entry name" value="Homeodomain-like"/>
    <property type="match status" value="1"/>
</dbReference>
<dbReference type="InterPro" id="IPR001647">
    <property type="entry name" value="HTH_TetR"/>
</dbReference>
<keyword evidence="2 4" id="KW-0238">DNA-binding</keyword>
<reference evidence="6 7" key="1">
    <citation type="submission" date="2017-06" db="EMBL/GenBank/DDBJ databases">
        <authorList>
            <person name="Kim H.J."/>
            <person name="Triplett B.A."/>
        </authorList>
    </citation>
    <scope>NUCLEOTIDE SEQUENCE [LARGE SCALE GENOMIC DNA]</scope>
    <source>
        <strain evidence="6 7">DSM 14713</strain>
    </source>
</reference>
<dbReference type="Proteomes" id="UP000217289">
    <property type="component" value="Chromosome"/>
</dbReference>
<dbReference type="InterPro" id="IPR050109">
    <property type="entry name" value="HTH-type_TetR-like_transc_reg"/>
</dbReference>
<protein>
    <recommendedName>
        <fullName evidence="5">HTH tetR-type domain-containing protein</fullName>
    </recommendedName>
</protein>
<dbReference type="PANTHER" id="PTHR30055:SF234">
    <property type="entry name" value="HTH-TYPE TRANSCRIPTIONAL REGULATOR BETI"/>
    <property type="match status" value="1"/>
</dbReference>
<dbReference type="Gene3D" id="1.10.357.10">
    <property type="entry name" value="Tetracycline Repressor, domain 2"/>
    <property type="match status" value="1"/>
</dbReference>
<dbReference type="GO" id="GO:0003700">
    <property type="term" value="F:DNA-binding transcription factor activity"/>
    <property type="evidence" value="ECO:0007669"/>
    <property type="project" value="TreeGrafter"/>
</dbReference>
<dbReference type="KEGG" id="mbd:MEBOL_004544"/>
<accession>A0A250IIT2</accession>
<dbReference type="PANTHER" id="PTHR30055">
    <property type="entry name" value="HTH-TYPE TRANSCRIPTIONAL REGULATOR RUTR"/>
    <property type="match status" value="1"/>
</dbReference>
<evidence type="ECO:0000256" key="4">
    <source>
        <dbReference type="PROSITE-ProRule" id="PRU00335"/>
    </source>
</evidence>